<protein>
    <recommendedName>
        <fullName evidence="1">UPF0346 protein GBO79_02230</fullName>
    </recommendedName>
</protein>
<reference evidence="5" key="4">
    <citation type="submission" date="2020-11" db="EMBL/GenBank/DDBJ databases">
        <title>Antibiotic susceptibility profiles of Pediococcus pentosaceus from various origins and their implications for the safety assessment of strains with food-technology applications.</title>
        <authorList>
            <person name="Shani N."/>
            <person name="Oberhaensli S."/>
            <person name="Arias E."/>
        </authorList>
    </citation>
    <scope>NUCLEOTIDE SEQUENCE</scope>
    <source>
        <strain evidence="5">FAM 19164</strain>
        <strain evidence="4">FAM 24207</strain>
    </source>
</reference>
<evidence type="ECO:0000313" key="4">
    <source>
        <dbReference type="EMBL" id="MBF7115240.1"/>
    </source>
</evidence>
<dbReference type="HAMAP" id="MF_01538">
    <property type="entry name" value="UPF0346"/>
    <property type="match status" value="1"/>
</dbReference>
<dbReference type="InterPro" id="IPR010673">
    <property type="entry name" value="UPF0346"/>
</dbReference>
<dbReference type="Gene3D" id="1.10.150.260">
    <property type="entry name" value="YozE SAM-like"/>
    <property type="match status" value="1"/>
</dbReference>
<dbReference type="EMBL" id="CP118739">
    <property type="protein sequence ID" value="WEA57256.1"/>
    <property type="molecule type" value="Genomic_DNA"/>
</dbReference>
<evidence type="ECO:0000256" key="1">
    <source>
        <dbReference type="HAMAP-Rule" id="MF_01538"/>
    </source>
</evidence>
<dbReference type="SUPFAM" id="SSF140652">
    <property type="entry name" value="YozE-like"/>
    <property type="match status" value="1"/>
</dbReference>
<dbReference type="Pfam" id="PF06855">
    <property type="entry name" value="YozE_SAM_like"/>
    <property type="match status" value="1"/>
</dbReference>
<gene>
    <name evidence="3" type="ORF">GBO79_02230</name>
    <name evidence="4" type="ORF">ITQ90_07075</name>
    <name evidence="5" type="ORF">ITQ97_00785</name>
    <name evidence="6" type="ORF">PWB86_08725</name>
</gene>
<dbReference type="OMA" id="WLMTNRN"/>
<reference evidence="6 9" key="5">
    <citation type="submission" date="2023-02" db="EMBL/GenBank/DDBJ databases">
        <title>Comparative genomics and fermentation flavor characterization of five lactic acid bacteria reveal flavor biosynthesis metabolic pathways in fermented muskmelon puree.</title>
        <authorList>
            <person name="Yuan L."/>
            <person name="Li M."/>
            <person name="Xu X."/>
            <person name="Lao F."/>
            <person name="Wu J."/>
        </authorList>
    </citation>
    <scope>NUCLEOTIDE SEQUENCE [LARGE SCALE GENOMIC DNA]</scope>
    <source>
        <strain evidence="6 9">Ca-4</strain>
    </source>
</reference>
<evidence type="ECO:0000259" key="2">
    <source>
        <dbReference type="Pfam" id="PF06855"/>
    </source>
</evidence>
<name>A0A0Q1A599_PEDPE</name>
<evidence type="ECO:0000313" key="8">
    <source>
        <dbReference type="Proteomes" id="UP000743107"/>
    </source>
</evidence>
<dbReference type="GeneID" id="33062988"/>
<dbReference type="SMR" id="A0A0Q1A599"/>
<dbReference type="EMBL" id="WENB01000001">
    <property type="protein sequence ID" value="KAF0415158.1"/>
    <property type="molecule type" value="Genomic_DNA"/>
</dbReference>
<dbReference type="InterPro" id="IPR023089">
    <property type="entry name" value="YozE_SAM-like"/>
</dbReference>
<dbReference type="Proteomes" id="UP001214131">
    <property type="component" value="Chromosome"/>
</dbReference>
<dbReference type="Proteomes" id="UP000743107">
    <property type="component" value="Unassembled WGS sequence"/>
</dbReference>
<reference evidence="3" key="1">
    <citation type="submission" date="2019-10" db="EMBL/GenBank/DDBJ databases">
        <authorList>
            <person name="Irmler S."/>
            <person name="Berthoud H."/>
            <person name="Roetschi A."/>
            <person name="Arias E."/>
            <person name="Shani N."/>
            <person name="Wuethrich D."/>
            <person name="Bruggmann R."/>
        </authorList>
    </citation>
    <scope>NUCLEOTIDE SEQUENCE</scope>
    <source>
        <strain evidence="3">FAM13073</strain>
    </source>
</reference>
<accession>A0A0Q1A599</accession>
<accession>A0A8G0ZH60</accession>
<reference evidence="3" key="2">
    <citation type="submission" date="2019-12" db="EMBL/GenBank/DDBJ databases">
        <title>SpeciesPrimer: A bioinformatics pipeline dedicated to the design of qPCR primers for the quantification of bacterial species.</title>
        <authorList>
            <person name="Dreier M."/>
            <person name="Berthoud H."/>
            <person name="Shani N."/>
            <person name="Wechsler D."/>
            <person name="Junier P."/>
        </authorList>
    </citation>
    <scope>NUCLEOTIDE SEQUENCE</scope>
    <source>
        <strain evidence="3">FAM13073</strain>
    </source>
</reference>
<dbReference type="RefSeq" id="WP_002833189.1">
    <property type="nucleotide sequence ID" value="NZ_BEWQ01000003.1"/>
</dbReference>
<evidence type="ECO:0000313" key="7">
    <source>
        <dbReference type="Proteomes" id="UP000472573"/>
    </source>
</evidence>
<evidence type="ECO:0000313" key="6">
    <source>
        <dbReference type="EMBL" id="WEA57256.1"/>
    </source>
</evidence>
<feature type="domain" description="YozE SAM-like" evidence="2">
    <location>
        <begin position="4"/>
        <end position="70"/>
    </location>
</feature>
<dbReference type="NCBIfam" id="NF010193">
    <property type="entry name" value="PRK13672.1"/>
    <property type="match status" value="1"/>
</dbReference>
<dbReference type="EMBL" id="JADOFP010000005">
    <property type="protein sequence ID" value="MBF7115240.1"/>
    <property type="molecule type" value="Genomic_DNA"/>
</dbReference>
<comment type="similarity">
    <text evidence="1">Belongs to the UPF0346 family.</text>
</comment>
<dbReference type="AlphaFoldDB" id="A0A0Q1A599"/>
<dbReference type="Proteomes" id="UP001194632">
    <property type="component" value="Unassembled WGS sequence"/>
</dbReference>
<evidence type="ECO:0000313" key="5">
    <source>
        <dbReference type="EMBL" id="MBF7126374.1"/>
    </source>
</evidence>
<dbReference type="PIRSF" id="PIRSF037262">
    <property type="entry name" value="UCP037262"/>
    <property type="match status" value="1"/>
</dbReference>
<evidence type="ECO:0000313" key="3">
    <source>
        <dbReference type="EMBL" id="KAF0415158.1"/>
    </source>
</evidence>
<organism evidence="5 8">
    <name type="scientific">Pediococcus pentosaceus</name>
    <dbReference type="NCBI Taxonomy" id="1255"/>
    <lineage>
        <taxon>Bacteria</taxon>
        <taxon>Bacillati</taxon>
        <taxon>Bacillota</taxon>
        <taxon>Bacilli</taxon>
        <taxon>Lactobacillales</taxon>
        <taxon>Lactobacillaceae</taxon>
        <taxon>Pediococcus</taxon>
    </lineage>
</organism>
<dbReference type="InterPro" id="IPR036806">
    <property type="entry name" value="YozE_SAM-like_sf"/>
</dbReference>
<dbReference type="EMBL" id="JADOFV010000001">
    <property type="protein sequence ID" value="MBF7126374.1"/>
    <property type="molecule type" value="Genomic_DNA"/>
</dbReference>
<evidence type="ECO:0000313" key="9">
    <source>
        <dbReference type="Proteomes" id="UP001214131"/>
    </source>
</evidence>
<sequence>MKKSFFEYLMTQRNPQPNNEVEEFANQAFFDQVFPKQSRDFDEISKYLELNAGYLQSMSIFDSAWQRYLESEQF</sequence>
<keyword evidence="7" id="KW-1185">Reference proteome</keyword>
<reference evidence="7" key="3">
    <citation type="submission" date="2020-03" db="EMBL/GenBank/DDBJ databases">
        <title>SpeciesPrimer: A bioinformatics pipeline dedicated to the design of qPCR primers for the quantification of bacterial species.</title>
        <authorList>
            <person name="Dreier M."/>
            <person name="Berthoud H."/>
            <person name="Shani N."/>
            <person name="Wechsler D."/>
            <person name="Junier P."/>
        </authorList>
    </citation>
    <scope>NUCLEOTIDE SEQUENCE [LARGE SCALE GENOMIC DNA]</scope>
    <source>
        <strain evidence="7">FAM13073</strain>
    </source>
</reference>
<proteinExistence type="inferred from homology"/>
<dbReference type="Proteomes" id="UP000472573">
    <property type="component" value="Unassembled WGS sequence"/>
</dbReference>